<reference evidence="2 3" key="1">
    <citation type="submission" date="2022-05" db="EMBL/GenBank/DDBJ databases">
        <authorList>
            <consortium name="Genoscope - CEA"/>
            <person name="William W."/>
        </authorList>
    </citation>
    <scope>NUCLEOTIDE SEQUENCE [LARGE SCALE GENOMIC DNA]</scope>
</reference>
<organism evidence="2 3">
    <name type="scientific">Pocillopora meandrina</name>
    <dbReference type="NCBI Taxonomy" id="46732"/>
    <lineage>
        <taxon>Eukaryota</taxon>
        <taxon>Metazoa</taxon>
        <taxon>Cnidaria</taxon>
        <taxon>Anthozoa</taxon>
        <taxon>Hexacorallia</taxon>
        <taxon>Scleractinia</taxon>
        <taxon>Astrocoeniina</taxon>
        <taxon>Pocilloporidae</taxon>
        <taxon>Pocillopora</taxon>
    </lineage>
</organism>
<keyword evidence="1" id="KW-0732">Signal</keyword>
<evidence type="ECO:0000256" key="1">
    <source>
        <dbReference type="SAM" id="SignalP"/>
    </source>
</evidence>
<name>A0AAU9VX15_9CNID</name>
<accession>A0AAU9VX15</accession>
<feature type="chain" id="PRO_5043762462" evidence="1">
    <location>
        <begin position="23"/>
        <end position="93"/>
    </location>
</feature>
<comment type="caution">
    <text evidence="2">The sequence shown here is derived from an EMBL/GenBank/DDBJ whole genome shotgun (WGS) entry which is preliminary data.</text>
</comment>
<evidence type="ECO:0000313" key="2">
    <source>
        <dbReference type="EMBL" id="CAH3038258.1"/>
    </source>
</evidence>
<dbReference type="Proteomes" id="UP001159428">
    <property type="component" value="Unassembled WGS sequence"/>
</dbReference>
<proteinExistence type="predicted"/>
<evidence type="ECO:0000313" key="3">
    <source>
        <dbReference type="Proteomes" id="UP001159428"/>
    </source>
</evidence>
<dbReference type="EMBL" id="CALNXJ010000004">
    <property type="protein sequence ID" value="CAH3038258.1"/>
    <property type="molecule type" value="Genomic_DNA"/>
</dbReference>
<protein>
    <submittedName>
        <fullName evidence="2">Uncharacterized protein</fullName>
    </submittedName>
</protein>
<feature type="signal peptide" evidence="1">
    <location>
        <begin position="1"/>
        <end position="22"/>
    </location>
</feature>
<dbReference type="AlphaFoldDB" id="A0AAU9VX15"/>
<sequence length="93" mass="11168">MVCAWKWFLVMFLILSLQISLSFSWRRRRTSLPACRCHKKYQPRCKLIFKSNSGKKYSVDDKKCSSLCRHCPYSIRCKHDNTRGAWETWTCQK</sequence>
<gene>
    <name evidence="2" type="ORF">PMEA_00021590</name>
</gene>
<keyword evidence="3" id="KW-1185">Reference proteome</keyword>